<dbReference type="PANTHER" id="PTHR10030">
    <property type="entry name" value="ALPHA-L-FUCOSIDASE"/>
    <property type="match status" value="1"/>
</dbReference>
<evidence type="ECO:0000259" key="10">
    <source>
        <dbReference type="Pfam" id="PF16757"/>
    </source>
</evidence>
<dbReference type="PANTHER" id="PTHR10030:SF37">
    <property type="entry name" value="ALPHA-L-FUCOSIDASE-RELATED"/>
    <property type="match status" value="1"/>
</dbReference>
<dbReference type="InterPro" id="IPR017853">
    <property type="entry name" value="GH"/>
</dbReference>
<dbReference type="InterPro" id="IPR016286">
    <property type="entry name" value="FUC_metazoa-typ"/>
</dbReference>
<dbReference type="EC" id="3.2.1.51" evidence="3"/>
<dbReference type="InterPro" id="IPR013780">
    <property type="entry name" value="Glyco_hydro_b"/>
</dbReference>
<dbReference type="GO" id="GO:0006004">
    <property type="term" value="P:fucose metabolic process"/>
    <property type="evidence" value="ECO:0007669"/>
    <property type="project" value="InterPro"/>
</dbReference>
<dbReference type="SMART" id="SM00812">
    <property type="entry name" value="Alpha_L_fucos"/>
    <property type="match status" value="1"/>
</dbReference>
<gene>
    <name evidence="11" type="ORF">CHU95_20370</name>
</gene>
<dbReference type="InterPro" id="IPR031919">
    <property type="entry name" value="Fucosidase_C"/>
</dbReference>
<dbReference type="Proteomes" id="UP000216998">
    <property type="component" value="Unassembled WGS sequence"/>
</dbReference>
<organism evidence="11 12">
    <name type="scientific">Niveispirillum lacus</name>
    <dbReference type="NCBI Taxonomy" id="1981099"/>
    <lineage>
        <taxon>Bacteria</taxon>
        <taxon>Pseudomonadati</taxon>
        <taxon>Pseudomonadota</taxon>
        <taxon>Alphaproteobacteria</taxon>
        <taxon>Rhodospirillales</taxon>
        <taxon>Azospirillaceae</taxon>
        <taxon>Niveispirillum</taxon>
    </lineage>
</organism>
<evidence type="ECO:0000313" key="12">
    <source>
        <dbReference type="Proteomes" id="UP000216998"/>
    </source>
</evidence>
<proteinExistence type="inferred from homology"/>
<evidence type="ECO:0000256" key="2">
    <source>
        <dbReference type="ARBA" id="ARBA00007951"/>
    </source>
</evidence>
<dbReference type="Gene3D" id="3.20.20.80">
    <property type="entry name" value="Glycosidases"/>
    <property type="match status" value="1"/>
</dbReference>
<evidence type="ECO:0000256" key="3">
    <source>
        <dbReference type="ARBA" id="ARBA00012662"/>
    </source>
</evidence>
<evidence type="ECO:0000256" key="6">
    <source>
        <dbReference type="ARBA" id="ARBA00023295"/>
    </source>
</evidence>
<feature type="domain" description="Alpha-L-fucosidase C-terminal" evidence="10">
    <location>
        <begin position="454"/>
        <end position="524"/>
    </location>
</feature>
<feature type="signal peptide" evidence="8">
    <location>
        <begin position="1"/>
        <end position="26"/>
    </location>
</feature>
<dbReference type="Pfam" id="PF01120">
    <property type="entry name" value="Alpha_L_fucos"/>
    <property type="match status" value="1"/>
</dbReference>
<dbReference type="Gene3D" id="2.60.40.1180">
    <property type="entry name" value="Golgi alpha-mannosidase II"/>
    <property type="match status" value="1"/>
</dbReference>
<evidence type="ECO:0000259" key="9">
    <source>
        <dbReference type="Pfam" id="PF01120"/>
    </source>
</evidence>
<dbReference type="PIRSF" id="PIRSF001092">
    <property type="entry name" value="Alpha-L-fucosidase"/>
    <property type="match status" value="1"/>
</dbReference>
<evidence type="ECO:0000256" key="4">
    <source>
        <dbReference type="ARBA" id="ARBA00022729"/>
    </source>
</evidence>
<protein>
    <recommendedName>
        <fullName evidence="3">alpha-L-fucosidase</fullName>
        <ecNumber evidence="3">3.2.1.51</ecNumber>
    </recommendedName>
</protein>
<dbReference type="RefSeq" id="WP_094458185.1">
    <property type="nucleotide sequence ID" value="NZ_NOXU01000032.1"/>
</dbReference>
<dbReference type="Pfam" id="PF16757">
    <property type="entry name" value="Fucosidase_C"/>
    <property type="match status" value="1"/>
</dbReference>
<evidence type="ECO:0000313" key="11">
    <source>
        <dbReference type="EMBL" id="OYQ31503.1"/>
    </source>
</evidence>
<dbReference type="InterPro" id="IPR000933">
    <property type="entry name" value="Glyco_hydro_29"/>
</dbReference>
<feature type="domain" description="Glycoside hydrolase family 29 N-terminal" evidence="9">
    <location>
        <begin position="24"/>
        <end position="425"/>
    </location>
</feature>
<accession>A0A255YQI9</accession>
<evidence type="ECO:0000256" key="7">
    <source>
        <dbReference type="PIRSR" id="PIRSR001092-1"/>
    </source>
</evidence>
<evidence type="ECO:0000256" key="5">
    <source>
        <dbReference type="ARBA" id="ARBA00022801"/>
    </source>
</evidence>
<feature type="chain" id="PRO_5012129292" description="alpha-L-fucosidase" evidence="8">
    <location>
        <begin position="27"/>
        <end position="539"/>
    </location>
</feature>
<evidence type="ECO:0000256" key="8">
    <source>
        <dbReference type="SAM" id="SignalP"/>
    </source>
</evidence>
<keyword evidence="5" id="KW-0378">Hydrolase</keyword>
<keyword evidence="12" id="KW-1185">Reference proteome</keyword>
<evidence type="ECO:0000256" key="1">
    <source>
        <dbReference type="ARBA" id="ARBA00004071"/>
    </source>
</evidence>
<dbReference type="GO" id="GO:0016139">
    <property type="term" value="P:glycoside catabolic process"/>
    <property type="evidence" value="ECO:0007669"/>
    <property type="project" value="TreeGrafter"/>
</dbReference>
<keyword evidence="4 8" id="KW-0732">Signal</keyword>
<keyword evidence="6" id="KW-0326">Glycosidase</keyword>
<dbReference type="OrthoDB" id="7176684at2"/>
<dbReference type="PROSITE" id="PS51318">
    <property type="entry name" value="TAT"/>
    <property type="match status" value="1"/>
</dbReference>
<feature type="site" description="May be important for catalysis" evidence="7">
    <location>
        <position position="355"/>
    </location>
</feature>
<dbReference type="SUPFAM" id="SSF51445">
    <property type="entry name" value="(Trans)glycosidases"/>
    <property type="match status" value="1"/>
</dbReference>
<dbReference type="EMBL" id="NOXU01000032">
    <property type="protein sequence ID" value="OYQ31503.1"/>
    <property type="molecule type" value="Genomic_DNA"/>
</dbReference>
<dbReference type="GO" id="GO:0004560">
    <property type="term" value="F:alpha-L-fucosidase activity"/>
    <property type="evidence" value="ECO:0007669"/>
    <property type="project" value="InterPro"/>
</dbReference>
<dbReference type="InterPro" id="IPR057739">
    <property type="entry name" value="Glyco_hydro_29_N"/>
</dbReference>
<comment type="function">
    <text evidence="1">Alpha-L-fucosidase is responsible for hydrolyzing the alpha-1,6-linked fucose joined to the reducing-end N-acetylglucosamine of the carbohydrate moieties of glycoproteins.</text>
</comment>
<dbReference type="InterPro" id="IPR006311">
    <property type="entry name" value="TAT_signal"/>
</dbReference>
<name>A0A255YQI9_9PROT</name>
<comment type="similarity">
    <text evidence="2">Belongs to the glycosyl hydrolase 29 family.</text>
</comment>
<comment type="caution">
    <text evidence="11">The sequence shown here is derived from an EMBL/GenBank/DDBJ whole genome shotgun (WGS) entry which is preliminary data.</text>
</comment>
<sequence length="539" mass="60971">MLLTRRHLLGAVSAAGLAALPAGASANGPFQPTWDSLANGYRTPDWFRDAKLGLWAHWGPQCVPEVGDWYGRFMYMQGHRMYDHHLKTYGHPADTGFMEIIGRWKAENWNPADLMGRYQRAGARYVVAMAQHHDNFDCFDSRWHGWNSTRVGPKRDIVGIWARLARRAGLRFGISNHGAHSWHWFQTAYGYDPEGPKAGIRYDAHRLTRADGKGTWWDGLDPQDLYGGPMRVAPDGIATVKAMKEWHDTHTGQWLETPPPGHPAFVKSWYLRALDVIEKYRPDLVYFDNYGLPFGQVGLDLVARYYNLSHQWHGGRMDVVANGKRLATDTQRRAIVEDHERSFVEDIRPDPWQTCTCIGQWHYDRPLYERGGYKSLRQVVQSLSDIVSKNGNLLLSVPLRGDGSLDDLEIRFLDGLAAWTTTNGEAIFATRPWRRFGEGPTRFAQDEAKQAPFTPADLRFTVRGQHLYVLVMDWPADGRLLVTSLAGDGNGVVDRVDLLGRDGTPLAFRQTETGLELSLPDRPNDTPMLALRLSGRGLV</sequence>
<reference evidence="11 12" key="1">
    <citation type="submission" date="2017-07" db="EMBL/GenBank/DDBJ databases">
        <title>Niveispirillum cyanobacteriorum sp. nov., isolated from cyanobacterial aggregates in a eutrophic lake.</title>
        <authorList>
            <person name="Cai H."/>
        </authorList>
    </citation>
    <scope>NUCLEOTIDE SEQUENCE [LARGE SCALE GENOMIC DNA]</scope>
    <source>
        <strain evidence="12">TH1-14</strain>
    </source>
</reference>
<dbReference type="GO" id="GO:0005764">
    <property type="term" value="C:lysosome"/>
    <property type="evidence" value="ECO:0007669"/>
    <property type="project" value="TreeGrafter"/>
</dbReference>
<dbReference type="AlphaFoldDB" id="A0A255YQI9"/>